<protein>
    <submittedName>
        <fullName evidence="1">Uncharacterized protein</fullName>
    </submittedName>
</protein>
<proteinExistence type="predicted"/>
<dbReference type="AlphaFoldDB" id="R7W7H5"/>
<reference evidence="1" key="1">
    <citation type="submission" date="2015-06" db="UniProtKB">
        <authorList>
            <consortium name="EnsemblPlants"/>
        </authorList>
    </citation>
    <scope>IDENTIFICATION</scope>
</reference>
<sequence length="114" mass="11842">MLRMQQQVEGVVGGGIMAEAEEAAVYERVARMASGNAVSSQRQRLLHVATSSSASCLAWGPAHRLRVGPDGRRRARDPGGAGAAAAPGPAPATTSSRQCPWCSSAGGSWAAWRR</sequence>
<dbReference type="EnsemblPlants" id="EMT16998">
    <property type="protein sequence ID" value="EMT16998"/>
    <property type="gene ID" value="F775_01003"/>
</dbReference>
<evidence type="ECO:0000313" key="1">
    <source>
        <dbReference type="EnsemblPlants" id="EMT16998"/>
    </source>
</evidence>
<accession>R7W7H5</accession>
<name>R7W7H5_AEGTA</name>
<organism evidence="1">
    <name type="scientific">Aegilops tauschii</name>
    <name type="common">Tausch's goatgrass</name>
    <name type="synonym">Aegilops squarrosa</name>
    <dbReference type="NCBI Taxonomy" id="37682"/>
    <lineage>
        <taxon>Eukaryota</taxon>
        <taxon>Viridiplantae</taxon>
        <taxon>Streptophyta</taxon>
        <taxon>Embryophyta</taxon>
        <taxon>Tracheophyta</taxon>
        <taxon>Spermatophyta</taxon>
        <taxon>Magnoliopsida</taxon>
        <taxon>Liliopsida</taxon>
        <taxon>Poales</taxon>
        <taxon>Poaceae</taxon>
        <taxon>BOP clade</taxon>
        <taxon>Pooideae</taxon>
        <taxon>Triticodae</taxon>
        <taxon>Triticeae</taxon>
        <taxon>Triticinae</taxon>
        <taxon>Aegilops</taxon>
    </lineage>
</organism>